<dbReference type="Gene3D" id="3.30.420.40">
    <property type="match status" value="2"/>
</dbReference>
<dbReference type="GO" id="GO:0005829">
    <property type="term" value="C:cytosol"/>
    <property type="evidence" value="ECO:0007669"/>
    <property type="project" value="TreeGrafter"/>
</dbReference>
<dbReference type="InterPro" id="IPR022496">
    <property type="entry name" value="T6A_TsaB"/>
</dbReference>
<accession>A0A369TDJ2</accession>
<dbReference type="PANTHER" id="PTHR11735">
    <property type="entry name" value="TRNA N6-ADENOSINE THREONYLCARBAMOYLTRANSFERASE"/>
    <property type="match status" value="1"/>
</dbReference>
<dbReference type="InterPro" id="IPR000905">
    <property type="entry name" value="Gcp-like_dom"/>
</dbReference>
<evidence type="ECO:0000256" key="1">
    <source>
        <dbReference type="SAM" id="MobiDB-lite"/>
    </source>
</evidence>
<dbReference type="InterPro" id="IPR043129">
    <property type="entry name" value="ATPase_NBD"/>
</dbReference>
<evidence type="ECO:0000313" key="3">
    <source>
        <dbReference type="EMBL" id="RDD63350.1"/>
    </source>
</evidence>
<feature type="region of interest" description="Disordered" evidence="1">
    <location>
        <begin position="201"/>
        <end position="231"/>
    </location>
</feature>
<evidence type="ECO:0000259" key="2">
    <source>
        <dbReference type="Pfam" id="PF00814"/>
    </source>
</evidence>
<dbReference type="RefSeq" id="WP_114580604.1">
    <property type="nucleotide sequence ID" value="NZ_QPMH01000002.1"/>
</dbReference>
<dbReference type="SUPFAM" id="SSF53067">
    <property type="entry name" value="Actin-like ATPase domain"/>
    <property type="match status" value="2"/>
</dbReference>
<feature type="domain" description="Gcp-like" evidence="2">
    <location>
        <begin position="36"/>
        <end position="137"/>
    </location>
</feature>
<gene>
    <name evidence="3" type="primary">tsaB</name>
    <name evidence="3" type="ORF">DRB17_02585</name>
</gene>
<sequence length="231" mass="23458">MAEERTLLAFDAAGGGCSAAVRVRGATVASRSEAMRRGQAERLVPMLQEVMAEAGISYAGLDAVAVTVGPGGFTGVRIGLATARGLALARNLPIIGVTGFEAFAAAVPPHGNDDRALLVAIDGKRSDIYAQAFAPDGAALSEPAALLPEALDGWLPPGPLLLAGDGAGQAQPALRAAGRDTVLADAPARIDAAVVARIAASRPLPQVQTPPRPLYLRPPDVTPPRGAEAAR</sequence>
<dbReference type="Pfam" id="PF00814">
    <property type="entry name" value="TsaD"/>
    <property type="match status" value="1"/>
</dbReference>
<name>A0A369TDJ2_9PROT</name>
<dbReference type="GO" id="GO:0016740">
    <property type="term" value="F:transferase activity"/>
    <property type="evidence" value="ECO:0007669"/>
    <property type="project" value="UniProtKB-KW"/>
</dbReference>
<reference evidence="3 4" key="1">
    <citation type="submission" date="2018-07" db="EMBL/GenBank/DDBJ databases">
        <title>Venubactetium sediminum gen. nov., sp. nov., isolated from a marine solar saltern.</title>
        <authorList>
            <person name="Wang S."/>
        </authorList>
    </citation>
    <scope>NUCLEOTIDE SEQUENCE [LARGE SCALE GENOMIC DNA]</scope>
    <source>
        <strain evidence="3 4">WD2A32</strain>
    </source>
</reference>
<dbReference type="NCBIfam" id="TIGR03725">
    <property type="entry name" value="T6A_YeaZ"/>
    <property type="match status" value="1"/>
</dbReference>
<protein>
    <submittedName>
        <fullName evidence="3">tRNA (Adenosine(37)-N6)-threonylcarbamoyltransferase complex dimerization subunit type 1 TsaB</fullName>
    </submittedName>
</protein>
<dbReference type="EMBL" id="QPMH01000002">
    <property type="protein sequence ID" value="RDD63350.1"/>
    <property type="molecule type" value="Genomic_DNA"/>
</dbReference>
<evidence type="ECO:0000313" key="4">
    <source>
        <dbReference type="Proteomes" id="UP000253941"/>
    </source>
</evidence>
<keyword evidence="3" id="KW-0808">Transferase</keyword>
<organism evidence="3 4">
    <name type="scientific">Ferruginivarius sediminum</name>
    <dbReference type="NCBI Taxonomy" id="2661937"/>
    <lineage>
        <taxon>Bacteria</taxon>
        <taxon>Pseudomonadati</taxon>
        <taxon>Pseudomonadota</taxon>
        <taxon>Alphaproteobacteria</taxon>
        <taxon>Rhodospirillales</taxon>
        <taxon>Rhodospirillaceae</taxon>
        <taxon>Ferruginivarius</taxon>
    </lineage>
</organism>
<dbReference type="AlphaFoldDB" id="A0A369TDJ2"/>
<dbReference type="PANTHER" id="PTHR11735:SF11">
    <property type="entry name" value="TRNA THREONYLCARBAMOYLADENOSINE BIOSYNTHESIS PROTEIN TSAB"/>
    <property type="match status" value="1"/>
</dbReference>
<dbReference type="GO" id="GO:0002949">
    <property type="term" value="P:tRNA threonylcarbamoyladenosine modification"/>
    <property type="evidence" value="ECO:0007669"/>
    <property type="project" value="InterPro"/>
</dbReference>
<proteinExistence type="predicted"/>
<dbReference type="CDD" id="cd24032">
    <property type="entry name" value="ASKHA_NBD_TsaB"/>
    <property type="match status" value="1"/>
</dbReference>
<dbReference type="Proteomes" id="UP000253941">
    <property type="component" value="Unassembled WGS sequence"/>
</dbReference>
<comment type="caution">
    <text evidence="3">The sequence shown here is derived from an EMBL/GenBank/DDBJ whole genome shotgun (WGS) entry which is preliminary data.</text>
</comment>
<keyword evidence="4" id="KW-1185">Reference proteome</keyword>